<evidence type="ECO:0000313" key="4">
    <source>
        <dbReference type="EMBL" id="ACB42863.1"/>
    </source>
</evidence>
<organism evidence="4">
    <name type="scientific">Paulinella chromatophora</name>
    <dbReference type="NCBI Taxonomy" id="39717"/>
    <lineage>
        <taxon>Eukaryota</taxon>
        <taxon>Sar</taxon>
        <taxon>Rhizaria</taxon>
        <taxon>Cercozoa</taxon>
        <taxon>Imbricatea</taxon>
        <taxon>Silicofilosea</taxon>
        <taxon>Euglyphida</taxon>
        <taxon>Paulinellidae</taxon>
        <taxon>Paulinella</taxon>
    </lineage>
</organism>
<proteinExistence type="predicted"/>
<dbReference type="RefSeq" id="YP_002049073.1">
    <property type="nucleotide sequence ID" value="NC_011087.1"/>
</dbReference>
<dbReference type="EMBL" id="CP000815">
    <property type="protein sequence ID" value="ACB42863.1"/>
    <property type="molecule type" value="Genomic_DNA"/>
</dbReference>
<protein>
    <submittedName>
        <fullName evidence="4">4-hydroxythreonine-4-phosphate dehydrogenase</fullName>
    </submittedName>
</protein>
<dbReference type="Gene3D" id="3.40.718.10">
    <property type="entry name" value="Isopropylmalate Dehydrogenase"/>
    <property type="match status" value="1"/>
</dbReference>
<dbReference type="InterPro" id="IPR005255">
    <property type="entry name" value="PdxA_fam"/>
</dbReference>
<reference evidence="4" key="1">
    <citation type="submission" date="2007-08" db="EMBL/GenBank/DDBJ databases">
        <authorList>
            <person name="Gloeckner G."/>
            <person name="Nowack E."/>
            <person name="Melkonian M."/>
        </authorList>
    </citation>
    <scope>NUCLEOTIDE SEQUENCE</scope>
</reference>
<dbReference type="NCBIfam" id="TIGR00557">
    <property type="entry name" value="pdxA"/>
    <property type="match status" value="1"/>
</dbReference>
<reference evidence="4" key="2">
    <citation type="journal article" date="2008" name="Curr. Biol.">
        <title>Chromatophore genome sequence of Paulinella sheds light on acquisition of photosynthesis by eukaryotes.</title>
        <authorList>
            <person name="Nowack E.C.M."/>
            <person name="Melkonian M."/>
            <person name="Gloeckner G."/>
        </authorList>
    </citation>
    <scope>NUCLEOTIDE SEQUENCE [LARGE SCALE GENOMIC DNA]</scope>
</reference>
<geneLocation type="organellar chromatophore" evidence="4"/>
<evidence type="ECO:0000256" key="1">
    <source>
        <dbReference type="ARBA" id="ARBA00022723"/>
    </source>
</evidence>
<dbReference type="GO" id="GO:0046872">
    <property type="term" value="F:metal ion binding"/>
    <property type="evidence" value="ECO:0007669"/>
    <property type="project" value="UniProtKB-KW"/>
</dbReference>
<keyword evidence="4" id="KW-0934">Plastid</keyword>
<sequence>MTYPKIAISMGDPAGIGPEVILKALAKLENSRFQPVVIGSRAHLKETYKHLKIKGIKNLQDPERFEIHDFPITGKVILGRGNPSTGAASFGCLTIATELVLKGYCNSLVTAPIAKHLWLEAGHRYSGQTERLAELVGVPGASMLFTAKSPKNHWRLNTILATTHIPISQICKQLTEQLISTKLSTLLSFCRQFTPKPHLVVAGLNPHAGELNQLGKEEHEWLIPLLDQWQQEHPEVKLEGPLAPDTCWLGAGQAWAGENKGPDGYLALYHDQGLIPVKLLAFDMAVNVSLGLPFLRTSPDHGTGFGIASEGIARSTSMEAAIITAHELG</sequence>
<dbReference type="GO" id="GO:0051287">
    <property type="term" value="F:NAD binding"/>
    <property type="evidence" value="ECO:0007669"/>
    <property type="project" value="InterPro"/>
</dbReference>
<dbReference type="AlphaFoldDB" id="B1X4J4"/>
<dbReference type="SUPFAM" id="SSF53659">
    <property type="entry name" value="Isocitrate/Isopropylmalate dehydrogenase-like"/>
    <property type="match status" value="1"/>
</dbReference>
<dbReference type="PANTHER" id="PTHR30004">
    <property type="entry name" value="4-HYDROXYTHREONINE-4-PHOSPHATE DEHYDROGENASE"/>
    <property type="match status" value="1"/>
</dbReference>
<name>B1X4J4_PAUCH</name>
<evidence type="ECO:0000256" key="3">
    <source>
        <dbReference type="ARBA" id="ARBA00023027"/>
    </source>
</evidence>
<dbReference type="Pfam" id="PF04166">
    <property type="entry name" value="PdxA"/>
    <property type="match status" value="1"/>
</dbReference>
<dbReference type="PANTHER" id="PTHR30004:SF6">
    <property type="entry name" value="D-THREONATE 4-PHOSPHATE DEHYDROGENASE"/>
    <property type="match status" value="1"/>
</dbReference>
<accession>B1X4J4</accession>
<dbReference type="GeneID" id="6481906"/>
<dbReference type="NCBIfam" id="NF002744">
    <property type="entry name" value="PRK02746.1"/>
    <property type="match status" value="1"/>
</dbReference>
<keyword evidence="2" id="KW-0560">Oxidoreductase</keyword>
<gene>
    <name evidence="4" type="primary">pdxA</name>
    <name evidence="4" type="ordered locus">PCC_0423</name>
</gene>
<keyword evidence="3" id="KW-0520">NAD</keyword>
<evidence type="ECO:0000256" key="2">
    <source>
        <dbReference type="ARBA" id="ARBA00023002"/>
    </source>
</evidence>
<dbReference type="GO" id="GO:0016491">
    <property type="term" value="F:oxidoreductase activity"/>
    <property type="evidence" value="ECO:0007669"/>
    <property type="project" value="UniProtKB-KW"/>
</dbReference>
<keyword evidence="1" id="KW-0479">Metal-binding</keyword>